<accession>G0R2N0</accession>
<dbReference type="InterPro" id="IPR003835">
    <property type="entry name" value="Glyco_trans_19"/>
</dbReference>
<dbReference type="EC" id="2.4.1.182" evidence="1"/>
<comment type="catalytic activity">
    <reaction evidence="7">
        <text>a lipid X + a UDP-2-N,3-O-bis[(3R)-3-hydroxyacyl]-alpha-D-glucosamine = a lipid A disaccharide + UDP + H(+)</text>
        <dbReference type="Rhea" id="RHEA:67828"/>
        <dbReference type="ChEBI" id="CHEBI:15378"/>
        <dbReference type="ChEBI" id="CHEBI:58223"/>
        <dbReference type="ChEBI" id="CHEBI:137748"/>
        <dbReference type="ChEBI" id="CHEBI:176338"/>
        <dbReference type="ChEBI" id="CHEBI:176343"/>
        <dbReference type="EC" id="2.4.1.182"/>
    </reaction>
</comment>
<dbReference type="AlphaFoldDB" id="G0R2N0"/>
<dbReference type="OMA" id="EITSECA"/>
<gene>
    <name evidence="8" type="ORF">IMG5_179510</name>
</gene>
<evidence type="ECO:0000313" key="8">
    <source>
        <dbReference type="EMBL" id="EGR28294.1"/>
    </source>
</evidence>
<keyword evidence="5 8" id="KW-0808">Transferase</keyword>
<keyword evidence="4 8" id="KW-0328">Glycosyltransferase</keyword>
<dbReference type="Pfam" id="PF02684">
    <property type="entry name" value="LpxB"/>
    <property type="match status" value="1"/>
</dbReference>
<dbReference type="InParanoid" id="G0R2N0"/>
<dbReference type="STRING" id="857967.G0R2N0"/>
<dbReference type="RefSeq" id="XP_004027639.1">
    <property type="nucleotide sequence ID" value="XM_004027590.1"/>
</dbReference>
<dbReference type="OrthoDB" id="284295at2759"/>
<dbReference type="GeneID" id="14904370"/>
<evidence type="ECO:0000256" key="2">
    <source>
        <dbReference type="ARBA" id="ARBA00022516"/>
    </source>
</evidence>
<keyword evidence="3" id="KW-0441">Lipid A biosynthesis</keyword>
<dbReference type="GO" id="GO:0008915">
    <property type="term" value="F:lipid-A-disaccharide synthase activity"/>
    <property type="evidence" value="ECO:0007669"/>
    <property type="project" value="UniProtKB-EC"/>
</dbReference>
<evidence type="ECO:0000313" key="9">
    <source>
        <dbReference type="Proteomes" id="UP000008983"/>
    </source>
</evidence>
<evidence type="ECO:0000256" key="7">
    <source>
        <dbReference type="ARBA" id="ARBA00048975"/>
    </source>
</evidence>
<evidence type="ECO:0000256" key="5">
    <source>
        <dbReference type="ARBA" id="ARBA00022679"/>
    </source>
</evidence>
<dbReference type="EMBL" id="GL984270">
    <property type="protein sequence ID" value="EGR28294.1"/>
    <property type="molecule type" value="Genomic_DNA"/>
</dbReference>
<evidence type="ECO:0000256" key="3">
    <source>
        <dbReference type="ARBA" id="ARBA00022556"/>
    </source>
</evidence>
<dbReference type="GO" id="GO:0005543">
    <property type="term" value="F:phospholipid binding"/>
    <property type="evidence" value="ECO:0007669"/>
    <property type="project" value="TreeGrafter"/>
</dbReference>
<reference evidence="8 9" key="1">
    <citation type="submission" date="2011-07" db="EMBL/GenBank/DDBJ databases">
        <authorList>
            <person name="Coyne R."/>
            <person name="Brami D."/>
            <person name="Johnson J."/>
            <person name="Hostetler J."/>
            <person name="Hannick L."/>
            <person name="Clark T."/>
            <person name="Cassidy-Hanley D."/>
            <person name="Inman J."/>
        </authorList>
    </citation>
    <scope>NUCLEOTIDE SEQUENCE [LARGE SCALE GENOMIC DNA]</scope>
    <source>
        <strain evidence="8 9">G5</strain>
    </source>
</reference>
<evidence type="ECO:0000256" key="6">
    <source>
        <dbReference type="ARBA" id="ARBA00023098"/>
    </source>
</evidence>
<protein>
    <recommendedName>
        <fullName evidence="1">lipid-A-disaccharide synthase</fullName>
        <ecNumber evidence="1">2.4.1.182</ecNumber>
    </recommendedName>
</protein>
<dbReference type="GO" id="GO:0009245">
    <property type="term" value="P:lipid A biosynthetic process"/>
    <property type="evidence" value="ECO:0007669"/>
    <property type="project" value="UniProtKB-KW"/>
</dbReference>
<evidence type="ECO:0000256" key="4">
    <source>
        <dbReference type="ARBA" id="ARBA00022676"/>
    </source>
</evidence>
<dbReference type="PANTHER" id="PTHR30372">
    <property type="entry name" value="LIPID-A-DISACCHARIDE SYNTHASE"/>
    <property type="match status" value="1"/>
</dbReference>
<dbReference type="GO" id="GO:0016020">
    <property type="term" value="C:membrane"/>
    <property type="evidence" value="ECO:0007669"/>
    <property type="project" value="GOC"/>
</dbReference>
<dbReference type="SUPFAM" id="SSF53756">
    <property type="entry name" value="UDP-Glycosyltransferase/glycogen phosphorylase"/>
    <property type="match status" value="1"/>
</dbReference>
<sequence>MFLTKNISKTQRYMFSTSQQEKLIFIAAGSPSHDLQASRFMQSLNENSNNEYTFIGIGGPLMLQQGLRTSYDNMNKFLDKPFFPLKNFLRFHIARAYHPYMAYTHYANSKVLRHLRKETNLFEDIVNKNKVPSAFITFGNEFFMQKLYVDVLETFEVNKLLKPPTFFYNRSRFFQRYEFMEYLDHFFYTIPEVQYNYFNNFQFPSTCVGHEGVGRAIQYLFQKSKAHPNNLASQNSLRIAKDPQQHKEIVEKLVQEQRNISRKELNIPEKQHVFLLVPGNTKNEIKFAVKLLSKTITEFFKIPQLQNVSKQDFSIIITADSAENKSYIDGLLSQNPINGLQVHTVNGEEEKFAAMCAADVGIPMNGEVVSECAALQLPSVIISNMPFVWAYLNQLYNNFNSDINYSIKGEAYHELISTAANPYKLADEIFDIYNDSKLRYHFADRYANVIHEMIPKNLTSSSASTELMNLGKVEIEERGYSYNIMSNKVLKAARAYDSLDKNVPHFKLNEIRNEKLLKSAF</sequence>
<dbReference type="eggNOG" id="ENOG502R265">
    <property type="taxonomic scope" value="Eukaryota"/>
</dbReference>
<keyword evidence="2" id="KW-0444">Lipid biosynthesis</keyword>
<dbReference type="PANTHER" id="PTHR30372:SF4">
    <property type="entry name" value="LIPID-A-DISACCHARIDE SYNTHASE, MITOCHONDRIAL-RELATED"/>
    <property type="match status" value="1"/>
</dbReference>
<keyword evidence="6" id="KW-0443">Lipid metabolism</keyword>
<organism evidence="8 9">
    <name type="scientific">Ichthyophthirius multifiliis</name>
    <name type="common">White spot disease agent</name>
    <name type="synonym">Ich</name>
    <dbReference type="NCBI Taxonomy" id="5932"/>
    <lineage>
        <taxon>Eukaryota</taxon>
        <taxon>Sar</taxon>
        <taxon>Alveolata</taxon>
        <taxon>Ciliophora</taxon>
        <taxon>Intramacronucleata</taxon>
        <taxon>Oligohymenophorea</taxon>
        <taxon>Hymenostomatida</taxon>
        <taxon>Ophryoglenina</taxon>
        <taxon>Ichthyophthirius</taxon>
    </lineage>
</organism>
<proteinExistence type="predicted"/>
<dbReference type="Proteomes" id="UP000008983">
    <property type="component" value="Unassembled WGS sequence"/>
</dbReference>
<evidence type="ECO:0000256" key="1">
    <source>
        <dbReference type="ARBA" id="ARBA00012687"/>
    </source>
</evidence>
<name>G0R2N0_ICHMU</name>
<keyword evidence="9" id="KW-1185">Reference proteome</keyword>